<sequence>MPTIAANGVNMPALGFGTFELDEATVEEILPHALELGYRHVDTAQIYRNEAAVGRAIKRVSVRREDLFITTKVWVDQYDPSAFIRSVQGSLKRLQTDYVDLLLLHWPVFGGNGMNPTLEALMRARRDGLTRHIGLSNFTIDQTEQAVAFCGEGQLATNQVEYHVYLGQDKLRRVLARHNLILTAYMPLAKARTVNDPVLWDIGEQYGKTAAQVALRWLVEQDRVAAIPATSNPHHASTNFDIFDFQLSEDDQARIAELDKKRRICKPEGLSPEWDD</sequence>
<dbReference type="EMBL" id="QUZK01000002">
    <property type="protein sequence ID" value="RFF33042.1"/>
    <property type="molecule type" value="Genomic_DNA"/>
</dbReference>
<gene>
    <name evidence="9" type="ORF">DZC52_00075</name>
</gene>
<evidence type="ECO:0000256" key="7">
    <source>
        <dbReference type="PIRSR" id="PIRSR000097-3"/>
    </source>
</evidence>
<evidence type="ECO:0000259" key="8">
    <source>
        <dbReference type="Pfam" id="PF00248"/>
    </source>
</evidence>
<protein>
    <submittedName>
        <fullName evidence="9">Aldo/keto reductase</fullName>
    </submittedName>
</protein>
<reference evidence="9 10" key="1">
    <citation type="submission" date="2018-08" db="EMBL/GenBank/DDBJ databases">
        <title>Wenzhouxiangella salilacus sp. nov., a novel bacterium isolated from a saline lake in Xinjiang Province, China.</title>
        <authorList>
            <person name="Han S."/>
        </authorList>
    </citation>
    <scope>NUCLEOTIDE SEQUENCE [LARGE SCALE GENOMIC DNA]</scope>
    <source>
        <strain evidence="9 10">XDB06</strain>
    </source>
</reference>
<organism evidence="9 10">
    <name type="scientific">Wenzhouxiangella sediminis</name>
    <dbReference type="NCBI Taxonomy" id="1792836"/>
    <lineage>
        <taxon>Bacteria</taxon>
        <taxon>Pseudomonadati</taxon>
        <taxon>Pseudomonadota</taxon>
        <taxon>Gammaproteobacteria</taxon>
        <taxon>Chromatiales</taxon>
        <taxon>Wenzhouxiangellaceae</taxon>
        <taxon>Wenzhouxiangella</taxon>
    </lineage>
</organism>
<dbReference type="Pfam" id="PF00248">
    <property type="entry name" value="Aldo_ket_red"/>
    <property type="match status" value="1"/>
</dbReference>
<evidence type="ECO:0000256" key="6">
    <source>
        <dbReference type="PIRSR" id="PIRSR000097-2"/>
    </source>
</evidence>
<evidence type="ECO:0000256" key="4">
    <source>
        <dbReference type="ARBA" id="ARBA00049445"/>
    </source>
</evidence>
<dbReference type="InterPro" id="IPR023210">
    <property type="entry name" value="NADP_OxRdtase_dom"/>
</dbReference>
<keyword evidence="2" id="KW-0521">NADP</keyword>
<dbReference type="GO" id="GO:0051596">
    <property type="term" value="P:methylglyoxal catabolic process"/>
    <property type="evidence" value="ECO:0007669"/>
    <property type="project" value="TreeGrafter"/>
</dbReference>
<dbReference type="InterPro" id="IPR036812">
    <property type="entry name" value="NAD(P)_OxRdtase_dom_sf"/>
</dbReference>
<evidence type="ECO:0000256" key="3">
    <source>
        <dbReference type="ARBA" id="ARBA00023002"/>
    </source>
</evidence>
<evidence type="ECO:0000313" key="9">
    <source>
        <dbReference type="EMBL" id="RFF33042.1"/>
    </source>
</evidence>
<dbReference type="PIRSF" id="PIRSF000097">
    <property type="entry name" value="AKR"/>
    <property type="match status" value="1"/>
</dbReference>
<dbReference type="PANTHER" id="PTHR43827">
    <property type="entry name" value="2,5-DIKETO-D-GLUCONIC ACID REDUCTASE"/>
    <property type="match status" value="1"/>
</dbReference>
<dbReference type="PANTHER" id="PTHR43827:SF3">
    <property type="entry name" value="NADP-DEPENDENT OXIDOREDUCTASE DOMAIN-CONTAINING PROTEIN"/>
    <property type="match status" value="1"/>
</dbReference>
<dbReference type="InterPro" id="IPR018170">
    <property type="entry name" value="Aldo/ket_reductase_CS"/>
</dbReference>
<accession>A0A3E1KD95</accession>
<comment type="catalytic activity">
    <reaction evidence="4">
        <text>hydroxyacetone + NADP(+) = methylglyoxal + NADPH + H(+)</text>
        <dbReference type="Rhea" id="RHEA:27986"/>
        <dbReference type="ChEBI" id="CHEBI:15378"/>
        <dbReference type="ChEBI" id="CHEBI:17158"/>
        <dbReference type="ChEBI" id="CHEBI:27957"/>
        <dbReference type="ChEBI" id="CHEBI:57783"/>
        <dbReference type="ChEBI" id="CHEBI:58349"/>
    </reaction>
</comment>
<keyword evidence="10" id="KW-1185">Reference proteome</keyword>
<dbReference type="PROSITE" id="PS00798">
    <property type="entry name" value="ALDOKETO_REDUCTASE_1"/>
    <property type="match status" value="1"/>
</dbReference>
<evidence type="ECO:0000256" key="2">
    <source>
        <dbReference type="ARBA" id="ARBA00022857"/>
    </source>
</evidence>
<name>A0A3E1KD95_9GAMM</name>
<feature type="active site" description="Proton donor" evidence="5">
    <location>
        <position position="47"/>
    </location>
</feature>
<dbReference type="Gene3D" id="3.20.20.100">
    <property type="entry name" value="NADP-dependent oxidoreductase domain"/>
    <property type="match status" value="1"/>
</dbReference>
<feature type="domain" description="NADP-dependent oxidoreductase" evidence="8">
    <location>
        <begin position="14"/>
        <end position="259"/>
    </location>
</feature>
<keyword evidence="3" id="KW-0560">Oxidoreductase</keyword>
<comment type="caution">
    <text evidence="9">The sequence shown here is derived from an EMBL/GenBank/DDBJ whole genome shotgun (WGS) entry which is preliminary data.</text>
</comment>
<dbReference type="FunFam" id="3.20.20.100:FF:000002">
    <property type="entry name" value="2,5-diketo-D-gluconic acid reductase A"/>
    <property type="match status" value="1"/>
</dbReference>
<dbReference type="PROSITE" id="PS00062">
    <property type="entry name" value="ALDOKETO_REDUCTASE_2"/>
    <property type="match status" value="1"/>
</dbReference>
<dbReference type="SUPFAM" id="SSF51430">
    <property type="entry name" value="NAD(P)-linked oxidoreductase"/>
    <property type="match status" value="1"/>
</dbReference>
<dbReference type="OrthoDB" id="9772407at2"/>
<dbReference type="PRINTS" id="PR00069">
    <property type="entry name" value="ALDKETRDTASE"/>
</dbReference>
<evidence type="ECO:0000256" key="5">
    <source>
        <dbReference type="PIRSR" id="PIRSR000097-1"/>
    </source>
</evidence>
<dbReference type="Proteomes" id="UP000260351">
    <property type="component" value="Unassembled WGS sequence"/>
</dbReference>
<dbReference type="AlphaFoldDB" id="A0A3E1KD95"/>
<dbReference type="GO" id="GO:1990002">
    <property type="term" value="F:methylglyoxal reductase (NADPH) (acetol producing) activity"/>
    <property type="evidence" value="ECO:0007669"/>
    <property type="project" value="TreeGrafter"/>
</dbReference>
<comment type="similarity">
    <text evidence="1">Belongs to the aldo/keto reductase family.</text>
</comment>
<evidence type="ECO:0000313" key="10">
    <source>
        <dbReference type="Proteomes" id="UP000260351"/>
    </source>
</evidence>
<feature type="binding site" evidence="6">
    <location>
        <position position="105"/>
    </location>
    <ligand>
        <name>substrate</name>
    </ligand>
</feature>
<evidence type="ECO:0000256" key="1">
    <source>
        <dbReference type="ARBA" id="ARBA00007905"/>
    </source>
</evidence>
<proteinExistence type="inferred from homology"/>
<feature type="site" description="Lowers pKa of active site Tyr" evidence="7">
    <location>
        <position position="72"/>
    </location>
</feature>
<dbReference type="InterPro" id="IPR020471">
    <property type="entry name" value="AKR"/>
</dbReference>